<dbReference type="InterPro" id="IPR031348">
    <property type="entry name" value="PigL_N"/>
</dbReference>
<keyword evidence="1" id="KW-0677">Repeat</keyword>
<dbReference type="STRING" id="1213859.L2G2A7"/>
<dbReference type="Pfam" id="PF17111">
    <property type="entry name" value="PigL_N"/>
    <property type="match status" value="1"/>
</dbReference>
<dbReference type="PROSITE" id="PS50088">
    <property type="entry name" value="ANK_REPEAT"/>
    <property type="match status" value="5"/>
</dbReference>
<name>L2G2A7_COLFN</name>
<dbReference type="SUPFAM" id="SSF48403">
    <property type="entry name" value="Ankyrin repeat"/>
    <property type="match status" value="1"/>
</dbReference>
<dbReference type="PANTHER" id="PTHR10039:SF15">
    <property type="entry name" value="NACHT DOMAIN-CONTAINING PROTEIN"/>
    <property type="match status" value="1"/>
</dbReference>
<sequence length="1126" mass="126820">MAEVVGLVSGIASLVTMAMQITKLSYSYIADIRSAHSTQKQYLREVSALTEVLLRSEEVSQNLEKENIGLSRPSDLSKSVVAECAQKLDKLCVELRKPSPSIFWPIQEKNLKKHIEDLHRFRSIFADFLSAQALTVATATHQEVTRLVNHQDQTDLLEWLGNPKESSRLIPNPLSNTGARFLSSEAYKQWTAGSKPPLLWCHGPPGVGKSMLAAVAIQDLGARAGSVPVLYYFFDFGSRKEQTKETIWKALLRQVIRKGSASTVQKLVNFRNELGLHRPAGSKDFSDALKIACADQQFSLVLDGPDEMENSRELKSILVPFTNASVLVTSRDTPEIRSTMSQATKMEVQADSNDMRAYVASRFEECDLDDVIERHPELENEILEKSQGIFLFVRLLVDQLVELSTVKEMRKALQVYPTHLDEAFESSLQRINAQSKSRSNLAHRVMGWIVSAERKLQMSELAHGLATEEGIDVTDEENLVSSKTILKVCGGLVALQGTAVGMVHTTVHTWLRNRYDGLYQKDLAESCLRYLTMSSFLSGVVQTLDEMDQRLSTFPFFSYAAQNWRRHFGSTEDVADSKSIDRLLDDSGLRSVAFQGANYNNNLKSPVVRGATFETIPHGGSALHFASYWNLPAKAEKLLLHGEEKNATNAQKWTPLHWACFAQSHEAVEVLLSYGVNTNARDSGGWTPLFWAALKGDTTTVQALLRHGASHTERDNHDWTAVRWAVASLQTDVVKMLLEHHTKIASSSYNTPSLRNLAFDDARACITSDSRTIERDLIDELEGTLTKSDAYINEYDDLPTMFQEKTFDIKRLWRSRRFDPPVWNAWRSMCTDSGMLGPDYYIDSYTQELSWKSRTLQSAIRDGKLLAIRLLIEAGAEVNHAAEQTPLHAATFKKDICFAEILIKHGAHIEARNHYNLTPLQQAVSNGFEEVTRLLLSNGANANVSCNEPPVRCYDRFLEAHWTASKTPLMLACGMSEFDMDGSAQMVKMLLEHGADPNIEHKMDEGKTAFNYAAEARSPKILKLLFDASSNSGGLDQAQKRRIYDGLLRRDGERPKFDSKRNLIPVQRKECLEILLQAFGRDFFNQKSDCWSRDGMDFMLWEQVLKRTLPLKNVWMWHFVGDSSQL</sequence>
<feature type="repeat" description="ANK" evidence="2">
    <location>
        <begin position="964"/>
        <end position="1002"/>
    </location>
</feature>
<gene>
    <name evidence="6" type="ORF">CGGC5_7150</name>
</gene>
<dbReference type="InterPro" id="IPR054471">
    <property type="entry name" value="GPIID_WHD"/>
</dbReference>
<dbReference type="InterPro" id="IPR002110">
    <property type="entry name" value="Ankyrin_rpt"/>
</dbReference>
<dbReference type="AlphaFoldDB" id="L2G2A7"/>
<evidence type="ECO:0000256" key="1">
    <source>
        <dbReference type="ARBA" id="ARBA00022737"/>
    </source>
</evidence>
<evidence type="ECO:0000259" key="4">
    <source>
        <dbReference type="Pfam" id="PF22939"/>
    </source>
</evidence>
<keyword evidence="2" id="KW-0040">ANK repeat</keyword>
<dbReference type="SUPFAM" id="SSF52540">
    <property type="entry name" value="P-loop containing nucleoside triphosphate hydrolases"/>
    <property type="match status" value="1"/>
</dbReference>
<evidence type="ECO:0000256" key="2">
    <source>
        <dbReference type="PROSITE-ProRule" id="PRU00023"/>
    </source>
</evidence>
<evidence type="ECO:0000259" key="3">
    <source>
        <dbReference type="Pfam" id="PF17111"/>
    </source>
</evidence>
<dbReference type="Pfam" id="PF24883">
    <property type="entry name" value="NPHP3_N"/>
    <property type="match status" value="1"/>
</dbReference>
<feature type="repeat" description="ANK" evidence="2">
    <location>
        <begin position="684"/>
        <end position="716"/>
    </location>
</feature>
<accession>L2G2A7</accession>
<dbReference type="Gene3D" id="3.40.50.300">
    <property type="entry name" value="P-loop containing nucleotide triphosphate hydrolases"/>
    <property type="match status" value="1"/>
</dbReference>
<reference evidence="6" key="1">
    <citation type="submission" date="2012-08" db="EMBL/GenBank/DDBJ databases">
        <title>Genome analysis of Colletotrichum orbiculare and Colletotrichum fructicola.</title>
        <authorList>
            <person name="Gan P.H.P."/>
            <person name="Ikeda K."/>
            <person name="Irieda H."/>
            <person name="Narusaka M."/>
            <person name="O'Connell R.J."/>
            <person name="Narusaka Y."/>
            <person name="Takano Y."/>
            <person name="Kubo Y."/>
            <person name="Shirasu K."/>
        </authorList>
    </citation>
    <scope>NUCLEOTIDE SEQUENCE</scope>
    <source>
        <strain evidence="6">Nara gc5</strain>
    </source>
</reference>
<feature type="repeat" description="ANK" evidence="2">
    <location>
        <begin position="915"/>
        <end position="947"/>
    </location>
</feature>
<dbReference type="SMART" id="SM00248">
    <property type="entry name" value="ANK"/>
    <property type="match status" value="9"/>
</dbReference>
<dbReference type="HOGENOM" id="CLU_000288_34_15_1"/>
<dbReference type="EMBL" id="KB020680">
    <property type="protein sequence ID" value="ELA32824.1"/>
    <property type="molecule type" value="Genomic_DNA"/>
</dbReference>
<protein>
    <submittedName>
        <fullName evidence="6">Ankyrin repeat-containing protein</fullName>
    </submittedName>
</protein>
<feature type="domain" description="Azaphilone pigments biosynthesis cluster protein L N-terminal" evidence="3">
    <location>
        <begin position="2"/>
        <end position="143"/>
    </location>
</feature>
<proteinExistence type="predicted"/>
<feature type="domain" description="GPI inositol-deacylase winged helix" evidence="4">
    <location>
        <begin position="438"/>
        <end position="513"/>
    </location>
</feature>
<feature type="repeat" description="ANK" evidence="2">
    <location>
        <begin position="882"/>
        <end position="914"/>
    </location>
</feature>
<feature type="repeat" description="ANK" evidence="2">
    <location>
        <begin position="651"/>
        <end position="683"/>
    </location>
</feature>
<feature type="domain" description="Nephrocystin 3-like N-terminal" evidence="5">
    <location>
        <begin position="176"/>
        <end position="331"/>
    </location>
</feature>
<dbReference type="PROSITE" id="PS50297">
    <property type="entry name" value="ANK_REP_REGION"/>
    <property type="match status" value="5"/>
</dbReference>
<dbReference type="Pfam" id="PF12796">
    <property type="entry name" value="Ank_2"/>
    <property type="match status" value="3"/>
</dbReference>
<dbReference type="InterPro" id="IPR036770">
    <property type="entry name" value="Ankyrin_rpt-contain_sf"/>
</dbReference>
<evidence type="ECO:0000259" key="5">
    <source>
        <dbReference type="Pfam" id="PF24883"/>
    </source>
</evidence>
<dbReference type="Gene3D" id="1.25.40.20">
    <property type="entry name" value="Ankyrin repeat-containing domain"/>
    <property type="match status" value="2"/>
</dbReference>
<dbReference type="PRINTS" id="PR01415">
    <property type="entry name" value="ANKYRIN"/>
</dbReference>
<dbReference type="PANTHER" id="PTHR10039">
    <property type="entry name" value="AMELOGENIN"/>
    <property type="match status" value="1"/>
</dbReference>
<dbReference type="Pfam" id="PF22939">
    <property type="entry name" value="WHD_GPIID"/>
    <property type="match status" value="1"/>
</dbReference>
<dbReference type="InterPro" id="IPR027417">
    <property type="entry name" value="P-loop_NTPase"/>
</dbReference>
<evidence type="ECO:0000313" key="6">
    <source>
        <dbReference type="EMBL" id="ELA32824.1"/>
    </source>
</evidence>
<dbReference type="InterPro" id="IPR056884">
    <property type="entry name" value="NPHP3-like_N"/>
</dbReference>
<organism evidence="6">
    <name type="scientific">Colletotrichum fructicola (strain Nara gc5)</name>
    <name type="common">Anthracnose fungus</name>
    <name type="synonym">Colletotrichum gloeosporioides (strain Nara gc5)</name>
    <dbReference type="NCBI Taxonomy" id="1213859"/>
    <lineage>
        <taxon>Eukaryota</taxon>
        <taxon>Fungi</taxon>
        <taxon>Dikarya</taxon>
        <taxon>Ascomycota</taxon>
        <taxon>Pezizomycotina</taxon>
        <taxon>Sordariomycetes</taxon>
        <taxon>Hypocreomycetidae</taxon>
        <taxon>Glomerellales</taxon>
        <taxon>Glomerellaceae</taxon>
        <taxon>Colletotrichum</taxon>
        <taxon>Colletotrichum gloeosporioides species complex</taxon>
    </lineage>
</organism>